<name>A0A2H1E6W2_9FLAO</name>
<dbReference type="KEGG" id="tmar:MARIT_0524"/>
<dbReference type="OrthoDB" id="9809288at2"/>
<evidence type="ECO:0000256" key="2">
    <source>
        <dbReference type="ARBA" id="ARBA00023002"/>
    </source>
</evidence>
<keyword evidence="5" id="KW-1185">Reference proteome</keyword>
<dbReference type="InterPro" id="IPR000415">
    <property type="entry name" value="Nitroreductase-like"/>
</dbReference>
<comment type="similarity">
    <text evidence="1">Belongs to the nitroreductase family.</text>
</comment>
<dbReference type="EMBL" id="LT634361">
    <property type="protein sequence ID" value="SFZ80419.1"/>
    <property type="molecule type" value="Genomic_DNA"/>
</dbReference>
<dbReference type="PANTHER" id="PTHR43673">
    <property type="entry name" value="NAD(P)H NITROREDUCTASE YDGI-RELATED"/>
    <property type="match status" value="1"/>
</dbReference>
<dbReference type="GO" id="GO:0016491">
    <property type="term" value="F:oxidoreductase activity"/>
    <property type="evidence" value="ECO:0007669"/>
    <property type="project" value="UniProtKB-KW"/>
</dbReference>
<proteinExistence type="inferred from homology"/>
<sequence length="246" mass="28548">MDHIKEKTVSEAINYRRSVRIYDPEKKLDSTVVKNCIKQASLSPNSSNMQLWEFLHITSKEVIDQIAPLCFNQNAAKTAQQLVVFVVRKDLWRKRIKANLTYIDDLFPKTPDNQQSRREKFARNYYEKVIPFAYFDFLGIFGWLKYLLVSTTGLFKPTYRQVRSKDMRVVAHKSTALAAQNFMTSMAAVGYDTCPMEGFDSLRVKQVLKLPYGAEVNMIISCGVRKPEGVYGNRFRIPFNEIYKEI</sequence>
<gene>
    <name evidence="4" type="ORF">MARIT_0524</name>
</gene>
<keyword evidence="2" id="KW-0560">Oxidoreductase</keyword>
<dbReference type="RefSeq" id="WP_038025616.1">
    <property type="nucleotide sequence ID" value="NZ_BAUG01000025.1"/>
</dbReference>
<dbReference type="SUPFAM" id="SSF55469">
    <property type="entry name" value="FMN-dependent nitroreductase-like"/>
    <property type="match status" value="1"/>
</dbReference>
<organism evidence="4 5">
    <name type="scientific">Tenacibaculum maritimum NCIMB 2154</name>
    <dbReference type="NCBI Taxonomy" id="1349785"/>
    <lineage>
        <taxon>Bacteria</taxon>
        <taxon>Pseudomonadati</taxon>
        <taxon>Bacteroidota</taxon>
        <taxon>Flavobacteriia</taxon>
        <taxon>Flavobacteriales</taxon>
        <taxon>Flavobacteriaceae</taxon>
        <taxon>Tenacibaculum</taxon>
    </lineage>
</organism>
<dbReference type="Proteomes" id="UP000231564">
    <property type="component" value="Chromosome MARIT"/>
</dbReference>
<dbReference type="PANTHER" id="PTHR43673:SF10">
    <property type="entry name" value="NADH DEHYDROGENASE_NAD(P)H NITROREDUCTASE XCC3605-RELATED"/>
    <property type="match status" value="1"/>
</dbReference>
<protein>
    <submittedName>
        <fullName evidence="4">Nitroreductase family protein</fullName>
    </submittedName>
</protein>
<dbReference type="InterPro" id="IPR029479">
    <property type="entry name" value="Nitroreductase"/>
</dbReference>
<evidence type="ECO:0000256" key="1">
    <source>
        <dbReference type="ARBA" id="ARBA00007118"/>
    </source>
</evidence>
<evidence type="ECO:0000313" key="5">
    <source>
        <dbReference type="Proteomes" id="UP000231564"/>
    </source>
</evidence>
<dbReference type="Gene3D" id="3.40.109.10">
    <property type="entry name" value="NADH Oxidase"/>
    <property type="match status" value="1"/>
</dbReference>
<dbReference type="STRING" id="1349785.GCA_000509405_01331"/>
<evidence type="ECO:0000259" key="3">
    <source>
        <dbReference type="Pfam" id="PF00881"/>
    </source>
</evidence>
<reference evidence="4 5" key="1">
    <citation type="submission" date="2016-11" db="EMBL/GenBank/DDBJ databases">
        <authorList>
            <person name="Jaros S."/>
            <person name="Januszkiewicz K."/>
            <person name="Wedrychowicz H."/>
        </authorList>
    </citation>
    <scope>NUCLEOTIDE SEQUENCE [LARGE SCALE GENOMIC DNA]</scope>
    <source>
        <strain evidence="4">NCIMB 2154T</strain>
    </source>
</reference>
<dbReference type="Pfam" id="PF00881">
    <property type="entry name" value="Nitroreductase"/>
    <property type="match status" value="1"/>
</dbReference>
<dbReference type="GeneID" id="47722122"/>
<accession>A0A2H1E6W2</accession>
<evidence type="ECO:0000313" key="4">
    <source>
        <dbReference type="EMBL" id="SFZ80419.1"/>
    </source>
</evidence>
<dbReference type="AlphaFoldDB" id="A0A2H1E6W2"/>
<feature type="domain" description="Nitroreductase" evidence="3">
    <location>
        <begin position="13"/>
        <end position="223"/>
    </location>
</feature>